<comment type="caution">
    <text evidence="6">The sequence shown here is derived from an EMBL/GenBank/DDBJ whole genome shotgun (WGS) entry which is preliminary data.</text>
</comment>
<dbReference type="SMART" id="SM00382">
    <property type="entry name" value="AAA"/>
    <property type="match status" value="2"/>
</dbReference>
<feature type="domain" description="ABC transporter" evidence="5">
    <location>
        <begin position="1"/>
        <end position="227"/>
    </location>
</feature>
<evidence type="ECO:0000256" key="3">
    <source>
        <dbReference type="ARBA" id="ARBA00022840"/>
    </source>
</evidence>
<evidence type="ECO:0000313" key="6">
    <source>
        <dbReference type="EMBL" id="MBS3697921.1"/>
    </source>
</evidence>
<keyword evidence="3" id="KW-0067">ATP-binding</keyword>
<keyword evidence="1" id="KW-0677">Repeat</keyword>
<dbReference type="NCBIfam" id="NF000169">
    <property type="entry name" value="ABCF_Sal"/>
    <property type="match status" value="1"/>
</dbReference>
<evidence type="ECO:0000259" key="5">
    <source>
        <dbReference type="PROSITE" id="PS50893"/>
    </source>
</evidence>
<dbReference type="PANTHER" id="PTHR19211:SF14">
    <property type="entry name" value="ATP-BINDING CASSETTE SUB-FAMILY F MEMBER 1"/>
    <property type="match status" value="1"/>
</dbReference>
<dbReference type="Gene3D" id="3.40.50.300">
    <property type="entry name" value="P-loop containing nucleotide triphosphate hydrolases"/>
    <property type="match status" value="2"/>
</dbReference>
<feature type="coiled-coil region" evidence="4">
    <location>
        <begin position="216"/>
        <end position="243"/>
    </location>
</feature>
<dbReference type="NCBIfam" id="NF000355">
    <property type="entry name" value="ribo_prot_ABC_F"/>
    <property type="match status" value="1"/>
</dbReference>
<dbReference type="Pfam" id="PF00005">
    <property type="entry name" value="ABC_tran"/>
    <property type="match status" value="2"/>
</dbReference>
<feature type="domain" description="ABC transporter" evidence="5">
    <location>
        <begin position="315"/>
        <end position="527"/>
    </location>
</feature>
<dbReference type="InterPro" id="IPR027417">
    <property type="entry name" value="P-loop_NTPase"/>
</dbReference>
<dbReference type="EMBL" id="JAGXBM010000019">
    <property type="protein sequence ID" value="MBS3697921.1"/>
    <property type="molecule type" value="Genomic_DNA"/>
</dbReference>
<dbReference type="CDD" id="cd03221">
    <property type="entry name" value="ABCF_EF-3"/>
    <property type="match status" value="1"/>
</dbReference>
<dbReference type="SUPFAM" id="SSF52540">
    <property type="entry name" value="P-loop containing nucleoside triphosphate hydrolases"/>
    <property type="match status" value="2"/>
</dbReference>
<evidence type="ECO:0000313" key="7">
    <source>
        <dbReference type="Proteomes" id="UP000681586"/>
    </source>
</evidence>
<accession>A0ABS5MPU1</accession>
<dbReference type="InterPro" id="IPR050611">
    <property type="entry name" value="ABCF"/>
</dbReference>
<organism evidence="6 7">
    <name type="scientific">Mammaliicoccus fleurettii</name>
    <dbReference type="NCBI Taxonomy" id="150056"/>
    <lineage>
        <taxon>Bacteria</taxon>
        <taxon>Bacillati</taxon>
        <taxon>Bacillota</taxon>
        <taxon>Bacilli</taxon>
        <taxon>Bacillales</taxon>
        <taxon>Staphylococcaceae</taxon>
        <taxon>Mammaliicoccus</taxon>
    </lineage>
</organism>
<dbReference type="InterPro" id="IPR003593">
    <property type="entry name" value="AAA+_ATPase"/>
</dbReference>
<dbReference type="InterPro" id="IPR003439">
    <property type="entry name" value="ABC_transporter-like_ATP-bd"/>
</dbReference>
<name>A0ABS5MPU1_9STAP</name>
<dbReference type="Pfam" id="PF12848">
    <property type="entry name" value="ABC_tran_Xtn"/>
    <property type="match status" value="1"/>
</dbReference>
<keyword evidence="4" id="KW-0175">Coiled coil</keyword>
<keyword evidence="2" id="KW-0547">Nucleotide-binding</keyword>
<evidence type="ECO:0000256" key="2">
    <source>
        <dbReference type="ARBA" id="ARBA00022741"/>
    </source>
</evidence>
<dbReference type="PANTHER" id="PTHR19211">
    <property type="entry name" value="ATP-BINDING TRANSPORT PROTEIN-RELATED"/>
    <property type="match status" value="1"/>
</dbReference>
<reference evidence="6 7" key="1">
    <citation type="submission" date="2021-05" db="EMBL/GenBank/DDBJ databases">
        <title>Staphylococcus fleurettii isolated from lake water in First Nation community in Manitoba, Canada.</title>
        <authorList>
            <person name="Bashar S."/>
            <person name="Murdock A."/>
            <person name="Patidar R."/>
            <person name="Golding G."/>
            <person name="Farenhorst A."/>
            <person name="Kumar A."/>
        </authorList>
    </citation>
    <scope>NUCLEOTIDE SEQUENCE [LARGE SCALE GENOMIC DNA]</scope>
    <source>
        <strain evidence="6 7">SF002</strain>
    </source>
</reference>
<dbReference type="PROSITE" id="PS50893">
    <property type="entry name" value="ABC_TRANSPORTER_2"/>
    <property type="match status" value="2"/>
</dbReference>
<dbReference type="InterPro" id="IPR032781">
    <property type="entry name" value="ABC_tran_Xtn"/>
</dbReference>
<proteinExistence type="predicted"/>
<gene>
    <name evidence="6" type="primary">abc-f</name>
    <name evidence="6" type="ORF">JJQ58_10635</name>
</gene>
<protein>
    <submittedName>
        <fullName evidence="6">ABC-F type ribosomal protection protein</fullName>
    </submittedName>
</protein>
<evidence type="ECO:0000256" key="1">
    <source>
        <dbReference type="ARBA" id="ARBA00022737"/>
    </source>
</evidence>
<sequence length="541" mass="63388">MLFLFAKKSLEIDNKLLIPSLTFIIEENEHLAIVGINGIGKSTLLNKIHHKENIETAMMEQDLTKYGTLNVMEYIMLTYPQLSSLRENLSDLDNINRYIELDGYEIEQNITIEGKKLGLTERHFDQLISTLSGGEQTKVSFLKVKLDKARLLLIDEPTNHMDEEMKVWLTNAFKQEKRAILFVSHDKTFLNETPDAILELSSSGATKYSGQYDNYKQQKDLEYKTIKQQYEKQEKEQRAIEETIKKYKEWYQKASQKASVRNPYQQKQLSKLAKKFKSKEYQMNKKLEQTNLSDPEEEGKTFSMQHHAFKSHYLVKFENVTFSYNEKPIFNDVSFHIKRNQNVIIEGQNGSGKSTLIKLILGQLTPDEGEVIVHPELEIGYFSQDFNNLNMKNTVLEEIMSIQEMKEAESRTILANFYFNENRINDVVANLSMGEKCRIQFVKLYFSNPHILILDEPTNYFDIEMQEKIIQLIQSFQGSTLIISHDKYFKEKLKDQIWTIKNLDLVHENLKIENPLNADSIKNQLNELEQYTDERNRETEF</sequence>
<dbReference type="Proteomes" id="UP000681586">
    <property type="component" value="Unassembled WGS sequence"/>
</dbReference>
<evidence type="ECO:0000256" key="4">
    <source>
        <dbReference type="SAM" id="Coils"/>
    </source>
</evidence>
<dbReference type="RefSeq" id="WP_107509066.1">
    <property type="nucleotide sequence ID" value="NZ_JAEPSA010000012.1"/>
</dbReference>
<keyword evidence="7" id="KW-1185">Reference proteome</keyword>